<evidence type="ECO:0000313" key="2">
    <source>
        <dbReference type="Proteomes" id="UP001281147"/>
    </source>
</evidence>
<name>A0ACC3MTX9_9PEZI</name>
<organism evidence="1 2">
    <name type="scientific">Vermiconidia calcicola</name>
    <dbReference type="NCBI Taxonomy" id="1690605"/>
    <lineage>
        <taxon>Eukaryota</taxon>
        <taxon>Fungi</taxon>
        <taxon>Dikarya</taxon>
        <taxon>Ascomycota</taxon>
        <taxon>Pezizomycotina</taxon>
        <taxon>Dothideomycetes</taxon>
        <taxon>Dothideomycetidae</taxon>
        <taxon>Mycosphaerellales</taxon>
        <taxon>Extremaceae</taxon>
        <taxon>Vermiconidia</taxon>
    </lineage>
</organism>
<reference evidence="1" key="1">
    <citation type="submission" date="2023-07" db="EMBL/GenBank/DDBJ databases">
        <title>Black Yeasts Isolated from many extreme environments.</title>
        <authorList>
            <person name="Coleine C."/>
            <person name="Stajich J.E."/>
            <person name="Selbmann L."/>
        </authorList>
    </citation>
    <scope>NUCLEOTIDE SEQUENCE</scope>
    <source>
        <strain evidence="1">CCFEE 5714</strain>
    </source>
</reference>
<gene>
    <name evidence="1" type="ORF">LTR37_014370</name>
</gene>
<evidence type="ECO:0000313" key="1">
    <source>
        <dbReference type="EMBL" id="KAK3703523.1"/>
    </source>
</evidence>
<proteinExistence type="predicted"/>
<protein>
    <submittedName>
        <fullName evidence="1">Uncharacterized protein</fullName>
    </submittedName>
</protein>
<accession>A0ACC3MTX9</accession>
<comment type="caution">
    <text evidence="1">The sequence shown here is derived from an EMBL/GenBank/DDBJ whole genome shotgun (WGS) entry which is preliminary data.</text>
</comment>
<dbReference type="Proteomes" id="UP001281147">
    <property type="component" value="Unassembled WGS sequence"/>
</dbReference>
<sequence>MADNTSPPQSPTATGRCMFWKLPPEVREMIFDLAYGEAREPRSFPISVFSPMLVNKEYLEEAAQAYMKEKTFVFLAPKLLDEALNKGRTTDGRLTRLISSVKFESLLMSSDVHKCLRQLPKLRFLKLGLRGTDFERGVDKCPEIDEYTDLDFSKIDNFVDLLKVRGLRRVVVTTSEHCHRQKTQQQAARCNRLLVQVEKFFTDVMTRPREADKRDRQEFGHNGGPPSKLKAKAPLRKDAKSNAPSDYADAPLTTADIPKSESAFARLVSTRPQALFEWMRNAAQRLESGEV</sequence>
<dbReference type="EMBL" id="JAUTXU010000150">
    <property type="protein sequence ID" value="KAK3703523.1"/>
    <property type="molecule type" value="Genomic_DNA"/>
</dbReference>
<keyword evidence="2" id="KW-1185">Reference proteome</keyword>